<name>A0AAN6SWI3_9PEZI</name>
<dbReference type="EMBL" id="MU863755">
    <property type="protein sequence ID" value="KAK4095953.1"/>
    <property type="molecule type" value="Genomic_DNA"/>
</dbReference>
<evidence type="ECO:0000313" key="3">
    <source>
        <dbReference type="EMBL" id="KAK4095953.1"/>
    </source>
</evidence>
<reference evidence="3" key="1">
    <citation type="journal article" date="2023" name="Mol. Phylogenet. Evol.">
        <title>Genome-scale phylogeny and comparative genomics of the fungal order Sordariales.</title>
        <authorList>
            <person name="Hensen N."/>
            <person name="Bonometti L."/>
            <person name="Westerberg I."/>
            <person name="Brannstrom I.O."/>
            <person name="Guillou S."/>
            <person name="Cros-Aarteil S."/>
            <person name="Calhoun S."/>
            <person name="Haridas S."/>
            <person name="Kuo A."/>
            <person name="Mondo S."/>
            <person name="Pangilinan J."/>
            <person name="Riley R."/>
            <person name="LaButti K."/>
            <person name="Andreopoulos B."/>
            <person name="Lipzen A."/>
            <person name="Chen C."/>
            <person name="Yan M."/>
            <person name="Daum C."/>
            <person name="Ng V."/>
            <person name="Clum A."/>
            <person name="Steindorff A."/>
            <person name="Ohm R.A."/>
            <person name="Martin F."/>
            <person name="Silar P."/>
            <person name="Natvig D.O."/>
            <person name="Lalanne C."/>
            <person name="Gautier V."/>
            <person name="Ament-Velasquez S.L."/>
            <person name="Kruys A."/>
            <person name="Hutchinson M.I."/>
            <person name="Powell A.J."/>
            <person name="Barry K."/>
            <person name="Miller A.N."/>
            <person name="Grigoriev I.V."/>
            <person name="Debuchy R."/>
            <person name="Gladieux P."/>
            <person name="Hiltunen Thoren M."/>
            <person name="Johannesson H."/>
        </authorList>
    </citation>
    <scope>NUCLEOTIDE SEQUENCE</scope>
    <source>
        <strain evidence="3">CBS 757.83</strain>
    </source>
</reference>
<comment type="caution">
    <text evidence="3">The sequence shown here is derived from an EMBL/GenBank/DDBJ whole genome shotgun (WGS) entry which is preliminary data.</text>
</comment>
<evidence type="ECO:0000256" key="2">
    <source>
        <dbReference type="SAM" id="Phobius"/>
    </source>
</evidence>
<feature type="transmembrane region" description="Helical" evidence="2">
    <location>
        <begin position="62"/>
        <end position="87"/>
    </location>
</feature>
<feature type="compositionally biased region" description="Low complexity" evidence="1">
    <location>
        <begin position="184"/>
        <end position="197"/>
    </location>
</feature>
<keyword evidence="2" id="KW-0472">Membrane</keyword>
<evidence type="ECO:0000256" key="1">
    <source>
        <dbReference type="SAM" id="MobiDB-lite"/>
    </source>
</evidence>
<evidence type="ECO:0000313" key="4">
    <source>
        <dbReference type="Proteomes" id="UP001305647"/>
    </source>
</evidence>
<keyword evidence="2" id="KW-0812">Transmembrane</keyword>
<feature type="region of interest" description="Disordered" evidence="1">
    <location>
        <begin position="122"/>
        <end position="197"/>
    </location>
</feature>
<organism evidence="3 4">
    <name type="scientific">Parathielavia hyrcaniae</name>
    <dbReference type="NCBI Taxonomy" id="113614"/>
    <lineage>
        <taxon>Eukaryota</taxon>
        <taxon>Fungi</taxon>
        <taxon>Dikarya</taxon>
        <taxon>Ascomycota</taxon>
        <taxon>Pezizomycotina</taxon>
        <taxon>Sordariomycetes</taxon>
        <taxon>Sordariomycetidae</taxon>
        <taxon>Sordariales</taxon>
        <taxon>Chaetomiaceae</taxon>
        <taxon>Parathielavia</taxon>
    </lineage>
</organism>
<gene>
    <name evidence="3" type="ORF">N658DRAFT_511623</name>
</gene>
<dbReference type="AlphaFoldDB" id="A0AAN6SWI3"/>
<proteinExistence type="predicted"/>
<reference evidence="3" key="2">
    <citation type="submission" date="2023-05" db="EMBL/GenBank/DDBJ databases">
        <authorList>
            <consortium name="Lawrence Berkeley National Laboratory"/>
            <person name="Steindorff A."/>
            <person name="Hensen N."/>
            <person name="Bonometti L."/>
            <person name="Westerberg I."/>
            <person name="Brannstrom I.O."/>
            <person name="Guillou S."/>
            <person name="Cros-Aarteil S."/>
            <person name="Calhoun S."/>
            <person name="Haridas S."/>
            <person name="Kuo A."/>
            <person name="Mondo S."/>
            <person name="Pangilinan J."/>
            <person name="Riley R."/>
            <person name="Labutti K."/>
            <person name="Andreopoulos B."/>
            <person name="Lipzen A."/>
            <person name="Chen C."/>
            <person name="Yanf M."/>
            <person name="Daum C."/>
            <person name="Ng V."/>
            <person name="Clum A."/>
            <person name="Ohm R."/>
            <person name="Martin F."/>
            <person name="Silar P."/>
            <person name="Natvig D."/>
            <person name="Lalanne C."/>
            <person name="Gautier V."/>
            <person name="Ament-Velasquez S.L."/>
            <person name="Kruys A."/>
            <person name="Hutchinson M.I."/>
            <person name="Powell A.J."/>
            <person name="Barry K."/>
            <person name="Miller A.N."/>
            <person name="Grigoriev I.V."/>
            <person name="Debuchy R."/>
            <person name="Gladieux P."/>
            <person name="Thoren M.H."/>
            <person name="Johannesson H."/>
        </authorList>
    </citation>
    <scope>NUCLEOTIDE SEQUENCE</scope>
    <source>
        <strain evidence="3">CBS 757.83</strain>
    </source>
</reference>
<accession>A0AAN6SWI3</accession>
<keyword evidence="4" id="KW-1185">Reference proteome</keyword>
<protein>
    <recommendedName>
        <fullName evidence="5">Transmembrane protein</fullName>
    </recommendedName>
</protein>
<keyword evidence="2" id="KW-1133">Transmembrane helix</keyword>
<dbReference type="Proteomes" id="UP001305647">
    <property type="component" value="Unassembled WGS sequence"/>
</dbReference>
<evidence type="ECO:0008006" key="5">
    <source>
        <dbReference type="Google" id="ProtNLM"/>
    </source>
</evidence>
<sequence>MAPLEDLHSTTAVVAASPPGAVLPAQTAAAQASTVSATPTTDYSAGFSKQTRDTGTGRQFSLIIFIIAIVATAVGACLLSLLGFYLFSRRRKAKRRADEAEKEANAALDRAIVSYIVKDQPSPAGSAAQVPPQQDGPGPAAMTPALGAKMGSHEPHGPPHTPSGPARPVFGRIQSLRRTESTASDSRLSSGRTSSPLTPSVERVYAAILARPLEYVRTRNSSRLAEPGLAVRDDVGWPLPSTGSWV</sequence>